<dbReference type="OrthoDB" id="176780at2"/>
<evidence type="ECO:0000259" key="5">
    <source>
        <dbReference type="PROSITE" id="PS50109"/>
    </source>
</evidence>
<evidence type="ECO:0000256" key="3">
    <source>
        <dbReference type="ARBA" id="ARBA00022553"/>
    </source>
</evidence>
<dbReference type="SMART" id="SM00388">
    <property type="entry name" value="HisKA"/>
    <property type="match status" value="1"/>
</dbReference>
<keyword evidence="7" id="KW-0808">Transferase</keyword>
<dbReference type="GO" id="GO:0000155">
    <property type="term" value="F:phosphorelay sensor kinase activity"/>
    <property type="evidence" value="ECO:0007669"/>
    <property type="project" value="InterPro"/>
</dbReference>
<dbReference type="AlphaFoldDB" id="A0A2S8SPW8"/>
<dbReference type="PRINTS" id="PR00344">
    <property type="entry name" value="BCTRLSENSOR"/>
</dbReference>
<dbReference type="SUPFAM" id="SSF52172">
    <property type="entry name" value="CheY-like"/>
    <property type="match status" value="1"/>
</dbReference>
<sequence length="516" mass="56521">MGAHSETIIILAATARDATLAGRTLENGGFFPYICSDISVLESRLAGGAGAILLSEEVVTPDLLGVLEGFFDLQAPWSDLPIVFLQTPQPSSLEPRESPALSRLRARGNLSILEHPLRQPTLLFALESALRARRRQYQVRNFLEEKEADVRRRDEFLAMLGHELRNPLAAIRYAIDLLEEIDGQKEPRNATKTPRDVIARQTAHLARLVDDLLDVARVTRGKIALDLKPLDLSELAPKTIASLENARSDGNHNIVFVPSPAPLLIRGDAVRIEQIFSNLLYNAVKYTPPGGRIEVSLVREEQWARVRFEDDGVGMSPELLSRVFDLFSQAESEIDRSRGGLGIGLTLVRGLVELHGGEISAFSEGEGQGSRFEIRFPLLAVAPKPVAVLPAPSAPTDGRRVLLVEDNDDAREILGILLKMSGHHVDCASDGQEGVEKAIELRPEIALVDIGLPILDGYQVAAQLRAALGSDIFLIALTGYGQPEDKQRALDAGFDEHMTKPVEPARLHELLRKVAV</sequence>
<name>A0A2S8SPW8_9BACT</name>
<evidence type="ECO:0000256" key="4">
    <source>
        <dbReference type="PROSITE-ProRule" id="PRU00169"/>
    </source>
</evidence>
<dbReference type="Pfam" id="PF00072">
    <property type="entry name" value="Response_reg"/>
    <property type="match status" value="1"/>
</dbReference>
<feature type="domain" description="Response regulatory" evidence="6">
    <location>
        <begin position="400"/>
        <end position="515"/>
    </location>
</feature>
<dbReference type="SMART" id="SM00448">
    <property type="entry name" value="REC"/>
    <property type="match status" value="1"/>
</dbReference>
<evidence type="ECO:0000259" key="6">
    <source>
        <dbReference type="PROSITE" id="PS50110"/>
    </source>
</evidence>
<dbReference type="EC" id="2.7.13.3" evidence="2"/>
<dbReference type="PANTHER" id="PTHR43547">
    <property type="entry name" value="TWO-COMPONENT HISTIDINE KINASE"/>
    <property type="match status" value="1"/>
</dbReference>
<dbReference type="InterPro" id="IPR011006">
    <property type="entry name" value="CheY-like_superfamily"/>
</dbReference>
<dbReference type="InterPro" id="IPR004358">
    <property type="entry name" value="Sig_transdc_His_kin-like_C"/>
</dbReference>
<dbReference type="Proteomes" id="UP000237684">
    <property type="component" value="Unassembled WGS sequence"/>
</dbReference>
<proteinExistence type="predicted"/>
<dbReference type="PANTHER" id="PTHR43547:SF2">
    <property type="entry name" value="HYBRID SIGNAL TRANSDUCTION HISTIDINE KINASE C"/>
    <property type="match status" value="1"/>
</dbReference>
<dbReference type="RefSeq" id="WP_106381010.1">
    <property type="nucleotide sequence ID" value="NZ_NIGF01000020.1"/>
</dbReference>
<keyword evidence="7" id="KW-0418">Kinase</keyword>
<dbReference type="CDD" id="cd00075">
    <property type="entry name" value="HATPase"/>
    <property type="match status" value="1"/>
</dbReference>
<dbReference type="PROSITE" id="PS50109">
    <property type="entry name" value="HIS_KIN"/>
    <property type="match status" value="1"/>
</dbReference>
<dbReference type="InterPro" id="IPR001789">
    <property type="entry name" value="Sig_transdc_resp-reg_receiver"/>
</dbReference>
<evidence type="ECO:0000256" key="2">
    <source>
        <dbReference type="ARBA" id="ARBA00012438"/>
    </source>
</evidence>
<dbReference type="Pfam" id="PF00512">
    <property type="entry name" value="HisKA"/>
    <property type="match status" value="1"/>
</dbReference>
<dbReference type="SUPFAM" id="SSF47384">
    <property type="entry name" value="Homodimeric domain of signal transducing histidine kinase"/>
    <property type="match status" value="1"/>
</dbReference>
<dbReference type="InterPro" id="IPR003594">
    <property type="entry name" value="HATPase_dom"/>
</dbReference>
<comment type="catalytic activity">
    <reaction evidence="1">
        <text>ATP + protein L-histidine = ADP + protein N-phospho-L-histidine.</text>
        <dbReference type="EC" id="2.7.13.3"/>
    </reaction>
</comment>
<comment type="caution">
    <text evidence="7">The sequence shown here is derived from an EMBL/GenBank/DDBJ whole genome shotgun (WGS) entry which is preliminary data.</text>
</comment>
<dbReference type="InterPro" id="IPR005467">
    <property type="entry name" value="His_kinase_dom"/>
</dbReference>
<dbReference type="InterPro" id="IPR036097">
    <property type="entry name" value="HisK_dim/P_sf"/>
</dbReference>
<keyword evidence="8" id="KW-1185">Reference proteome</keyword>
<feature type="modified residue" description="4-aspartylphosphate" evidence="4">
    <location>
        <position position="449"/>
    </location>
</feature>
<dbReference type="InterPro" id="IPR003661">
    <property type="entry name" value="HisK_dim/P_dom"/>
</dbReference>
<dbReference type="Pfam" id="PF02518">
    <property type="entry name" value="HATPase_c"/>
    <property type="match status" value="1"/>
</dbReference>
<dbReference type="Gene3D" id="1.10.287.130">
    <property type="match status" value="1"/>
</dbReference>
<dbReference type="InParanoid" id="A0A2S8SPW8"/>
<evidence type="ECO:0000256" key="1">
    <source>
        <dbReference type="ARBA" id="ARBA00000085"/>
    </source>
</evidence>
<dbReference type="CDD" id="cd17580">
    <property type="entry name" value="REC_2_DhkD-like"/>
    <property type="match status" value="1"/>
</dbReference>
<reference evidence="7 8" key="1">
    <citation type="journal article" date="2018" name="Syst. Appl. Microbiol.">
        <title>Abditibacterium utsteinense sp. nov., the first cultivated member of candidate phylum FBP, isolated from ice-free Antarctic soil samples.</title>
        <authorList>
            <person name="Tahon G."/>
            <person name="Tytgat B."/>
            <person name="Lebbe L."/>
            <person name="Carlier A."/>
            <person name="Willems A."/>
        </authorList>
    </citation>
    <scope>NUCLEOTIDE SEQUENCE [LARGE SCALE GENOMIC DNA]</scope>
    <source>
        <strain evidence="7 8">LMG 29911</strain>
    </source>
</reference>
<evidence type="ECO:0000313" key="8">
    <source>
        <dbReference type="Proteomes" id="UP000237684"/>
    </source>
</evidence>
<dbReference type="InterPro" id="IPR036890">
    <property type="entry name" value="HATPase_C_sf"/>
</dbReference>
<protein>
    <recommendedName>
        <fullName evidence="2">histidine kinase</fullName>
        <ecNumber evidence="2">2.7.13.3</ecNumber>
    </recommendedName>
</protein>
<dbReference type="EMBL" id="NIGF01000020">
    <property type="protein sequence ID" value="PQV62842.1"/>
    <property type="molecule type" value="Genomic_DNA"/>
</dbReference>
<dbReference type="SMART" id="SM00387">
    <property type="entry name" value="HATPase_c"/>
    <property type="match status" value="1"/>
</dbReference>
<gene>
    <name evidence="7" type="ORF">B1R32_12015</name>
</gene>
<evidence type="ECO:0000313" key="7">
    <source>
        <dbReference type="EMBL" id="PQV62842.1"/>
    </source>
</evidence>
<accession>A0A2S8SPW8</accession>
<feature type="domain" description="Histidine kinase" evidence="5">
    <location>
        <begin position="159"/>
        <end position="380"/>
    </location>
</feature>
<dbReference type="Gene3D" id="3.30.565.10">
    <property type="entry name" value="Histidine kinase-like ATPase, C-terminal domain"/>
    <property type="match status" value="1"/>
</dbReference>
<keyword evidence="3 4" id="KW-0597">Phosphoprotein</keyword>
<dbReference type="SUPFAM" id="SSF55874">
    <property type="entry name" value="ATPase domain of HSP90 chaperone/DNA topoisomerase II/histidine kinase"/>
    <property type="match status" value="1"/>
</dbReference>
<dbReference type="PROSITE" id="PS50110">
    <property type="entry name" value="RESPONSE_REGULATORY"/>
    <property type="match status" value="1"/>
</dbReference>
<organism evidence="7 8">
    <name type="scientific">Abditibacterium utsteinense</name>
    <dbReference type="NCBI Taxonomy" id="1960156"/>
    <lineage>
        <taxon>Bacteria</taxon>
        <taxon>Pseudomonadati</taxon>
        <taxon>Abditibacteriota</taxon>
        <taxon>Abditibacteriia</taxon>
        <taxon>Abditibacteriales</taxon>
        <taxon>Abditibacteriaceae</taxon>
        <taxon>Abditibacterium</taxon>
    </lineage>
</organism>
<dbReference type="Gene3D" id="3.40.50.2300">
    <property type="match status" value="1"/>
</dbReference>
<dbReference type="CDD" id="cd00082">
    <property type="entry name" value="HisKA"/>
    <property type="match status" value="1"/>
</dbReference>